<dbReference type="Pfam" id="PF13549">
    <property type="entry name" value="ATP-grasp_5"/>
    <property type="match status" value="1"/>
</dbReference>
<dbReference type="EMBL" id="JTDI01000006">
    <property type="protein sequence ID" value="KHK89807.1"/>
    <property type="molecule type" value="Genomic_DNA"/>
</dbReference>
<keyword evidence="3" id="KW-0547">Nucleotide-binding</keyword>
<dbReference type="InterPro" id="IPR016102">
    <property type="entry name" value="Succinyl-CoA_synth-like"/>
</dbReference>
<dbReference type="Gene3D" id="3.30.470.20">
    <property type="entry name" value="ATP-grasp fold, B domain"/>
    <property type="match status" value="1"/>
</dbReference>
<protein>
    <recommendedName>
        <fullName evidence="4">ATP-grasp domain-containing protein</fullName>
    </recommendedName>
</protein>
<comment type="similarity">
    <text evidence="2">In the N-terminal section; belongs to the acetate CoA ligase alpha subunit family.</text>
</comment>
<dbReference type="Gene3D" id="3.30.1490.20">
    <property type="entry name" value="ATP-grasp fold, A domain"/>
    <property type="match status" value="1"/>
</dbReference>
<keyword evidence="3" id="KW-0067">ATP-binding</keyword>
<feature type="domain" description="ATP-grasp" evidence="4">
    <location>
        <begin position="487"/>
        <end position="523"/>
    </location>
</feature>
<dbReference type="InterPro" id="IPR003781">
    <property type="entry name" value="CoA-bd"/>
</dbReference>
<evidence type="ECO:0000259" key="4">
    <source>
        <dbReference type="PROSITE" id="PS50975"/>
    </source>
</evidence>
<dbReference type="AlphaFoldDB" id="A0A0B1ZH21"/>
<evidence type="ECO:0000313" key="6">
    <source>
        <dbReference type="Proteomes" id="UP000031057"/>
    </source>
</evidence>
<organism evidence="5 6">
    <name type="scientific">Novosphingobium malaysiense</name>
    <dbReference type="NCBI Taxonomy" id="1348853"/>
    <lineage>
        <taxon>Bacteria</taxon>
        <taxon>Pseudomonadati</taxon>
        <taxon>Pseudomonadota</taxon>
        <taxon>Alphaproteobacteria</taxon>
        <taxon>Sphingomonadales</taxon>
        <taxon>Sphingomonadaceae</taxon>
        <taxon>Novosphingobium</taxon>
    </lineage>
</organism>
<evidence type="ECO:0000256" key="1">
    <source>
        <dbReference type="ARBA" id="ARBA00022532"/>
    </source>
</evidence>
<dbReference type="GO" id="GO:0006099">
    <property type="term" value="P:tricarboxylic acid cycle"/>
    <property type="evidence" value="ECO:0007669"/>
    <property type="project" value="UniProtKB-KW"/>
</dbReference>
<dbReference type="SMART" id="SM00881">
    <property type="entry name" value="CoA_binding"/>
    <property type="match status" value="1"/>
</dbReference>
<dbReference type="GO" id="GO:0005524">
    <property type="term" value="F:ATP binding"/>
    <property type="evidence" value="ECO:0007669"/>
    <property type="project" value="UniProtKB-UniRule"/>
</dbReference>
<dbReference type="InterPro" id="IPR032875">
    <property type="entry name" value="Succ_CoA_lig_flav_dom"/>
</dbReference>
<dbReference type="InterPro" id="IPR013815">
    <property type="entry name" value="ATP_grasp_subdomain_1"/>
</dbReference>
<dbReference type="Gene3D" id="3.40.50.261">
    <property type="entry name" value="Succinyl-CoA synthetase domains"/>
    <property type="match status" value="2"/>
</dbReference>
<evidence type="ECO:0000313" key="5">
    <source>
        <dbReference type="EMBL" id="KHK89807.1"/>
    </source>
</evidence>
<dbReference type="InterPro" id="IPR011761">
    <property type="entry name" value="ATP-grasp"/>
</dbReference>
<dbReference type="RefSeq" id="WP_039287147.1">
    <property type="nucleotide sequence ID" value="NZ_JTDI01000006.1"/>
</dbReference>
<dbReference type="Pfam" id="PF13607">
    <property type="entry name" value="Succ_CoA_lig"/>
    <property type="match status" value="1"/>
</dbReference>
<dbReference type="SUPFAM" id="SSF51735">
    <property type="entry name" value="NAD(P)-binding Rossmann-fold domains"/>
    <property type="match status" value="1"/>
</dbReference>
<keyword evidence="6" id="KW-1185">Reference proteome</keyword>
<dbReference type="PANTHER" id="PTHR42793:SF4">
    <property type="entry name" value="BLL6376 PROTEIN"/>
    <property type="match status" value="1"/>
</dbReference>
<reference evidence="5 6" key="1">
    <citation type="submission" date="2014-10" db="EMBL/GenBank/DDBJ databases">
        <title>Genome sequence of Novosphingobium malaysiense MUSC 273(T).</title>
        <authorList>
            <person name="Lee L.-H."/>
        </authorList>
    </citation>
    <scope>NUCLEOTIDE SEQUENCE [LARGE SCALE GENOMIC DNA]</scope>
    <source>
        <strain evidence="5 6">MUSC 273</strain>
    </source>
</reference>
<dbReference type="Gene3D" id="3.40.50.720">
    <property type="entry name" value="NAD(P)-binding Rossmann-like Domain"/>
    <property type="match status" value="1"/>
</dbReference>
<dbReference type="Pfam" id="PF13380">
    <property type="entry name" value="CoA_binding_2"/>
    <property type="match status" value="1"/>
</dbReference>
<dbReference type="Proteomes" id="UP000031057">
    <property type="component" value="Unassembled WGS sequence"/>
</dbReference>
<sequence>MDLKSLDVLLKPRSVAVIGASDNPHRLPGMSLAYMKLAGFEGDLWPVNPKRETVQGLKAYPSVDDLPGTPDVAIIATPAHLVQQAVEDCSRLGVGAVVIFAVGYSEANEEGRKAEQALLDAARKSGMRVLGPNCLGCFNAATGYYGTISISLASGLPTAGNVAVVSQSGAYGEQLAYLLKERGVGVRYLVTTGNACDVDVGSAIDWMAAQDDVDVIVGYAEGVGDRDRFVSALERAQAAGKQLVFMKVGQSETGMAAAMSHTASLAGDDKVWDAVLRKYGAYRPVSTEEQVDIAYAASRGLLPAGRKLGILTVSGGFGIQLCDAADQYGLEVAPLRDEVARELTELLPFGSINNPVDASGQIVGELERLKASIACLSDPAAGYDATAVILGSVPLGPGMGTVLVDALLELAPTVRDRLVALCCVADRETVLRVEQAGYLVFADVHDAARAIAALATLSEYKSRQASGAIALPSPIPRGGKLSEFDAKRVLEAAGLPVPPERLARSADEAVAAADAIGYPVVLKVCSPDILHKTEIGGILLNLPDASAVREGYATLVERAASAGFAESALQGILVTGMAPRGTETILGVQVDPTFGSTVLFGLGGIHVEVMKDSALRLAPVSEEEAHEMIREIKSFPLLNGVRGSRPSDLDTLARAIASLSRFAAANADTITSVDVNPFVVWEEGKGGAALDALISVRED</sequence>
<name>A0A0B1ZH21_9SPHN</name>
<keyword evidence="1" id="KW-0816">Tricarboxylic acid cycle</keyword>
<dbReference type="InterPro" id="IPR036291">
    <property type="entry name" value="NAD(P)-bd_dom_sf"/>
</dbReference>
<dbReference type="SUPFAM" id="SSF56059">
    <property type="entry name" value="Glutathione synthetase ATP-binding domain-like"/>
    <property type="match status" value="1"/>
</dbReference>
<comment type="caution">
    <text evidence="5">The sequence shown here is derived from an EMBL/GenBank/DDBJ whole genome shotgun (WGS) entry which is preliminary data.</text>
</comment>
<evidence type="ECO:0000256" key="2">
    <source>
        <dbReference type="ARBA" id="ARBA00060888"/>
    </source>
</evidence>
<dbReference type="FunFam" id="3.30.1490.20:FF:000020">
    <property type="entry name" value="Protein lysine acetyltransferase"/>
    <property type="match status" value="1"/>
</dbReference>
<proteinExistence type="inferred from homology"/>
<dbReference type="SUPFAM" id="SSF52210">
    <property type="entry name" value="Succinyl-CoA synthetase domains"/>
    <property type="match status" value="2"/>
</dbReference>
<gene>
    <name evidence="5" type="ORF">LK12_17945</name>
</gene>
<dbReference type="PANTHER" id="PTHR42793">
    <property type="entry name" value="COA BINDING DOMAIN CONTAINING PROTEIN"/>
    <property type="match status" value="1"/>
</dbReference>
<accession>A0A0B1ZH21</accession>
<dbReference type="STRING" id="1348853.LK12_17945"/>
<evidence type="ECO:0000256" key="3">
    <source>
        <dbReference type="PROSITE-ProRule" id="PRU00409"/>
    </source>
</evidence>
<dbReference type="PROSITE" id="PS50975">
    <property type="entry name" value="ATP_GRASP"/>
    <property type="match status" value="1"/>
</dbReference>
<dbReference type="GO" id="GO:0046872">
    <property type="term" value="F:metal ion binding"/>
    <property type="evidence" value="ECO:0007669"/>
    <property type="project" value="InterPro"/>
</dbReference>